<dbReference type="HAMAP" id="MF_00205">
    <property type="entry name" value="UvrA"/>
    <property type="match status" value="1"/>
</dbReference>
<evidence type="ECO:0000256" key="7">
    <source>
        <dbReference type="ARBA" id="ARBA00022769"/>
    </source>
</evidence>
<evidence type="ECO:0000256" key="15">
    <source>
        <dbReference type="ARBA" id="ARBA00039316"/>
    </source>
</evidence>
<keyword evidence="13 17" id="KW-0234">DNA repair</keyword>
<dbReference type="Gene3D" id="1.10.8.280">
    <property type="entry name" value="ABC transporter ATPase domain-like"/>
    <property type="match status" value="1"/>
</dbReference>
<evidence type="ECO:0000313" key="20">
    <source>
        <dbReference type="Proteomes" id="UP001500571"/>
    </source>
</evidence>
<dbReference type="Pfam" id="PF17755">
    <property type="entry name" value="UvrA_DNA-bind"/>
    <property type="match status" value="1"/>
</dbReference>
<comment type="subcellular location">
    <subcellularLocation>
        <location evidence="1 17">Cytoplasm</location>
    </subcellularLocation>
</comment>
<dbReference type="Gene3D" id="3.40.50.300">
    <property type="entry name" value="P-loop containing nucleotide triphosphate hydrolases"/>
    <property type="match status" value="3"/>
</dbReference>
<dbReference type="Proteomes" id="UP001500571">
    <property type="component" value="Unassembled WGS sequence"/>
</dbReference>
<evidence type="ECO:0000256" key="11">
    <source>
        <dbReference type="ARBA" id="ARBA00022881"/>
    </source>
</evidence>
<dbReference type="NCBIfam" id="TIGR00630">
    <property type="entry name" value="uvra"/>
    <property type="match status" value="1"/>
</dbReference>
<keyword evidence="7 17" id="KW-0228">DNA excision</keyword>
<dbReference type="Gene3D" id="1.20.1580.10">
    <property type="entry name" value="ABC transporter ATPase like domain"/>
    <property type="match status" value="3"/>
</dbReference>
<keyword evidence="3 17" id="KW-0479">Metal-binding</keyword>
<dbReference type="Pfam" id="PF17760">
    <property type="entry name" value="UvrA_inter"/>
    <property type="match status" value="1"/>
</dbReference>
<keyword evidence="8 17" id="KW-0863">Zinc-finger</keyword>
<evidence type="ECO:0000256" key="12">
    <source>
        <dbReference type="ARBA" id="ARBA00023125"/>
    </source>
</evidence>
<dbReference type="PROSITE" id="PS00211">
    <property type="entry name" value="ABC_TRANSPORTER_1"/>
    <property type="match status" value="2"/>
</dbReference>
<evidence type="ECO:0000256" key="1">
    <source>
        <dbReference type="ARBA" id="ARBA00004496"/>
    </source>
</evidence>
<dbReference type="CDD" id="cd03270">
    <property type="entry name" value="ABC_UvrA_I"/>
    <property type="match status" value="1"/>
</dbReference>
<dbReference type="Gene3D" id="3.30.190.20">
    <property type="match status" value="1"/>
</dbReference>
<keyword evidence="12 17" id="KW-0238">DNA-binding</keyword>
<reference evidence="19 20" key="1">
    <citation type="journal article" date="2019" name="Int. J. Syst. Evol. Microbiol.">
        <title>The Global Catalogue of Microorganisms (GCM) 10K type strain sequencing project: providing services to taxonomists for standard genome sequencing and annotation.</title>
        <authorList>
            <consortium name="The Broad Institute Genomics Platform"/>
            <consortium name="The Broad Institute Genome Sequencing Center for Infectious Disease"/>
            <person name="Wu L."/>
            <person name="Ma J."/>
        </authorList>
    </citation>
    <scope>NUCLEOTIDE SEQUENCE [LARGE SCALE GENOMIC DNA]</scope>
    <source>
        <strain evidence="19 20">JCM 15309</strain>
    </source>
</reference>
<evidence type="ECO:0000259" key="18">
    <source>
        <dbReference type="PROSITE" id="PS50893"/>
    </source>
</evidence>
<evidence type="ECO:0000256" key="6">
    <source>
        <dbReference type="ARBA" id="ARBA00022763"/>
    </source>
</evidence>
<dbReference type="InterPro" id="IPR004602">
    <property type="entry name" value="UvrA"/>
</dbReference>
<dbReference type="InterPro" id="IPR041552">
    <property type="entry name" value="UvrA_DNA-bd"/>
</dbReference>
<evidence type="ECO:0000256" key="3">
    <source>
        <dbReference type="ARBA" id="ARBA00022723"/>
    </source>
</evidence>
<feature type="binding site" evidence="17">
    <location>
        <begin position="32"/>
        <end position="39"/>
    </location>
    <ligand>
        <name>ATP</name>
        <dbReference type="ChEBI" id="CHEBI:30616"/>
    </ligand>
</feature>
<dbReference type="InterPro" id="IPR027417">
    <property type="entry name" value="P-loop_NTPase"/>
</dbReference>
<evidence type="ECO:0000313" key="19">
    <source>
        <dbReference type="EMBL" id="GAA1978226.1"/>
    </source>
</evidence>
<dbReference type="RefSeq" id="WP_344048771.1">
    <property type="nucleotide sequence ID" value="NZ_BAAAPB010000008.1"/>
</dbReference>
<dbReference type="CDD" id="cd03271">
    <property type="entry name" value="ABC_UvrA_II"/>
    <property type="match status" value="1"/>
</dbReference>
<evidence type="ECO:0000256" key="17">
    <source>
        <dbReference type="HAMAP-Rule" id="MF_00205"/>
    </source>
</evidence>
<evidence type="ECO:0000256" key="13">
    <source>
        <dbReference type="ARBA" id="ARBA00023204"/>
    </source>
</evidence>
<feature type="zinc finger region" description="C4-type" evidence="17">
    <location>
        <begin position="745"/>
        <end position="771"/>
    </location>
</feature>
<keyword evidence="9 17" id="KW-0862">Zinc</keyword>
<keyword evidence="17" id="KW-0742">SOS response</keyword>
<evidence type="ECO:0000256" key="5">
    <source>
        <dbReference type="ARBA" id="ARBA00022741"/>
    </source>
</evidence>
<dbReference type="InterPro" id="IPR003439">
    <property type="entry name" value="ABC_transporter-like_ATP-bd"/>
</dbReference>
<gene>
    <name evidence="17 19" type="primary">uvrA</name>
    <name evidence="19" type="ORF">GCM10009798_44330</name>
</gene>
<dbReference type="PROSITE" id="PS50893">
    <property type="entry name" value="ABC_TRANSPORTER_2"/>
    <property type="match status" value="1"/>
</dbReference>
<evidence type="ECO:0000256" key="8">
    <source>
        <dbReference type="ARBA" id="ARBA00022771"/>
    </source>
</evidence>
<keyword evidence="10 17" id="KW-0067">ATP-binding</keyword>
<keyword evidence="11 17" id="KW-0267">Excision nuclease</keyword>
<organism evidence="19 20">
    <name type="scientific">Nocardioides panacihumi</name>
    <dbReference type="NCBI Taxonomy" id="400774"/>
    <lineage>
        <taxon>Bacteria</taxon>
        <taxon>Bacillati</taxon>
        <taxon>Actinomycetota</taxon>
        <taxon>Actinomycetes</taxon>
        <taxon>Propionibacteriales</taxon>
        <taxon>Nocardioidaceae</taxon>
        <taxon>Nocardioides</taxon>
    </lineage>
</organism>
<comment type="subunit">
    <text evidence="17">Forms a heterotetramer with UvrB during the search for lesions.</text>
</comment>
<name>A0ABN2S0U9_9ACTN</name>
<evidence type="ECO:0000256" key="2">
    <source>
        <dbReference type="ARBA" id="ARBA00022490"/>
    </source>
</evidence>
<evidence type="ECO:0000256" key="4">
    <source>
        <dbReference type="ARBA" id="ARBA00022737"/>
    </source>
</evidence>
<comment type="similarity">
    <text evidence="14 17">Belongs to the ABC transporter superfamily. UvrA family.</text>
</comment>
<accession>A0ABN2S0U9</accession>
<sequence length="964" mass="106012">MADQLIIRGAREHNLKDVSLDLPRDALIVFTGLSGSGKSSLAFDTIFAEGQRRYVESLSAYARQFLGQMDKPDVDFIEGLSPAVSIDQKSTSKNPRSTVGTITEVYDYLRLLYARAGRPHCPTCGAPIERQTPQQIVDRILALDEGRRFQVLAPVIRGRKGEYVDLFAQLQSQGYSRARVDGETHTLDTPPKLDKQKKHTIEVVVDRLQVKASSKRRLTDSVETALELAGGLVLIDFVDDGGELKFSEKMSCPNDHVIDTDDLEPRSFSFNSPFGACPACHGLGTRMEVDPELVIPNPGATLGEGAIQPWSHAHISDYFLRLLGALGKEVGFDLNTPWEDIPAKAQQTILDGHVRKVHVVTTNRYGRQRAYDAEFEGVRSYVERRHREAETDTSRERFEGFMREVPCPTCAGSRLKPVSMAVTLGARDEGGKNIAEVCALPIDEASAYLNSVQLSVREKQIAERVLKEIQERLQFLLDVGLDYLSLDRPSGSLSGGEAQRIRLATQIGAGLVGVLYVLDEPSIGLHQRDNAKLIETLVRLKELGNTLIVVEHDEDTIRVADWVVDIGPGAGEHGGHVVHSGTVKELYENDRSMTGQFLAGKREIPVPVVRRPTTKGRELTVLGAKENNLKDLDVSFPLGVFLAVTGVSGSGKSTLVNDILYTSLAKQIYNARTIPGRHRTITGLEHVDKVIHVDQSPIGRTPRSNPATYTGVFDHVRKLFASTPEAKMRGYQQGRFSFNVKGGRCEACAGDGTIKIEMNFLPDVYVPCEVCHGQRYNRETLEVHYKGKNIGEVLDMPIEEAVDFFAAVPAISRHLNTLLEVGLGYVRLGQPATTLSGGEAQRVKLSSELQKRSTGRTVYVLDEPTTGLHFEDIRKLLGVLSSLVDKGNTVLVIEHNLDVIKTADWIIDMGPEGGNKGGTVVVEGTPEEVAAHPHSYTGQFLRPLLDGRAAAQPKATRRRARKAS</sequence>
<dbReference type="SUPFAM" id="SSF52540">
    <property type="entry name" value="P-loop containing nucleoside triphosphate hydrolases"/>
    <property type="match status" value="2"/>
</dbReference>
<dbReference type="PANTHER" id="PTHR43152:SF3">
    <property type="entry name" value="UVRABC SYSTEM PROTEIN A"/>
    <property type="match status" value="1"/>
</dbReference>
<dbReference type="InterPro" id="IPR041102">
    <property type="entry name" value="UvrA_inter"/>
</dbReference>
<dbReference type="EMBL" id="BAAAPB010000008">
    <property type="protein sequence ID" value="GAA1978226.1"/>
    <property type="molecule type" value="Genomic_DNA"/>
</dbReference>
<feature type="binding site" evidence="17">
    <location>
        <begin position="646"/>
        <end position="653"/>
    </location>
    <ligand>
        <name>ATP</name>
        <dbReference type="ChEBI" id="CHEBI:30616"/>
    </ligand>
</feature>
<keyword evidence="2 17" id="KW-0963">Cytoplasm</keyword>
<comment type="caution">
    <text evidence="19">The sequence shown here is derived from an EMBL/GenBank/DDBJ whole genome shotgun (WGS) entry which is preliminary data.</text>
</comment>
<keyword evidence="6 17" id="KW-0227">DNA damage</keyword>
<evidence type="ECO:0000256" key="14">
    <source>
        <dbReference type="ARBA" id="ARBA00038000"/>
    </source>
</evidence>
<evidence type="ECO:0000256" key="10">
    <source>
        <dbReference type="ARBA" id="ARBA00022840"/>
    </source>
</evidence>
<evidence type="ECO:0000256" key="16">
    <source>
        <dbReference type="ARBA" id="ARBA00042156"/>
    </source>
</evidence>
<comment type="function">
    <text evidence="17">The UvrABC repair system catalyzes the recognition and processing of DNA lesions. UvrA is an ATPase and a DNA-binding protein. A damage recognition complex composed of 2 UvrA and 2 UvrB subunits scans DNA for abnormalities. When the presence of a lesion has been verified by UvrB, the UvrA molecules dissociate.</text>
</comment>
<dbReference type="PANTHER" id="PTHR43152">
    <property type="entry name" value="UVRABC SYSTEM PROTEIN A"/>
    <property type="match status" value="1"/>
</dbReference>
<protein>
    <recommendedName>
        <fullName evidence="15 17">UvrABC system protein A</fullName>
        <shortName evidence="17">UvrA protein</shortName>
    </recommendedName>
    <alternativeName>
        <fullName evidence="16 17">Excinuclease ABC subunit A</fullName>
    </alternativeName>
</protein>
<keyword evidence="4 17" id="KW-0677">Repeat</keyword>
<dbReference type="InterPro" id="IPR017871">
    <property type="entry name" value="ABC_transporter-like_CS"/>
</dbReference>
<dbReference type="NCBIfam" id="NF001503">
    <property type="entry name" value="PRK00349.1"/>
    <property type="match status" value="1"/>
</dbReference>
<comment type="caution">
    <text evidence="17">Lacks conserved residue(s) required for the propagation of feature annotation.</text>
</comment>
<evidence type="ECO:0000256" key="9">
    <source>
        <dbReference type="ARBA" id="ARBA00022833"/>
    </source>
</evidence>
<proteinExistence type="inferred from homology"/>
<keyword evidence="20" id="KW-1185">Reference proteome</keyword>
<feature type="domain" description="ABC transporter" evidence="18">
    <location>
        <begin position="614"/>
        <end position="942"/>
    </location>
</feature>
<keyword evidence="5 17" id="KW-0547">Nucleotide-binding</keyword>